<dbReference type="Proteomes" id="UP000470213">
    <property type="component" value="Unassembled WGS sequence"/>
</dbReference>
<comment type="caution">
    <text evidence="1">The sequence shown here is derived from an EMBL/GenBank/DDBJ whole genome shotgun (WGS) entry which is preliminary data.</text>
</comment>
<evidence type="ECO:0000313" key="1">
    <source>
        <dbReference type="EMBL" id="NDV92987.1"/>
    </source>
</evidence>
<gene>
    <name evidence="1" type="ORF">GTH32_17600</name>
</gene>
<evidence type="ECO:0000313" key="2">
    <source>
        <dbReference type="Proteomes" id="UP000470213"/>
    </source>
</evidence>
<reference evidence="1 2" key="1">
    <citation type="submission" date="2020-01" db="EMBL/GenBank/DDBJ databases">
        <authorList>
            <person name="Chen J."/>
            <person name="Zhu S."/>
            <person name="Yang J."/>
        </authorList>
    </citation>
    <scope>NUCLEOTIDE SEQUENCE [LARGE SCALE GENOMIC DNA]</scope>
    <source>
        <strain evidence="1 2">345S023</strain>
    </source>
</reference>
<accession>A0A7X5RMH3</accession>
<dbReference type="AlphaFoldDB" id="A0A7X5RMH3"/>
<protein>
    <submittedName>
        <fullName evidence="1">Uncharacterized protein</fullName>
    </submittedName>
</protein>
<keyword evidence="2" id="KW-1185">Reference proteome</keyword>
<organism evidence="1 2">
    <name type="scientific">Alteromonas profundi</name>
    <dbReference type="NCBI Taxonomy" id="2696062"/>
    <lineage>
        <taxon>Bacteria</taxon>
        <taxon>Pseudomonadati</taxon>
        <taxon>Pseudomonadota</taxon>
        <taxon>Gammaproteobacteria</taxon>
        <taxon>Alteromonadales</taxon>
        <taxon>Alteromonadaceae</taxon>
        <taxon>Alteromonas/Salinimonas group</taxon>
        <taxon>Alteromonas</taxon>
    </lineage>
</organism>
<name>A0A7X5RMH3_9ALTE</name>
<dbReference type="EMBL" id="JAAAWN010000033">
    <property type="protein sequence ID" value="NDV92987.1"/>
    <property type="molecule type" value="Genomic_DNA"/>
</dbReference>
<proteinExistence type="predicted"/>
<sequence length="139" mass="16301">MHVTLFDKKKNATQFVYRHLKALERQGVIKTLTTNNQKAIIFCWSDHEKTTNKVQKHPPLESKSYEHIISKLKEKIRSYKAEMLTSIGETEAYAEWVNEMPELADDIKSQYQQTRELAKVMLGKVKGFERLLAQYEARL</sequence>